<dbReference type="InterPro" id="IPR036259">
    <property type="entry name" value="MFS_trans_sf"/>
</dbReference>
<feature type="transmembrane region" description="Helical" evidence="7">
    <location>
        <begin position="314"/>
        <end position="336"/>
    </location>
</feature>
<dbReference type="InterPro" id="IPR020846">
    <property type="entry name" value="MFS_dom"/>
</dbReference>
<dbReference type="Pfam" id="PF07690">
    <property type="entry name" value="MFS_1"/>
    <property type="match status" value="1"/>
</dbReference>
<dbReference type="Gene3D" id="1.20.1250.20">
    <property type="entry name" value="MFS general substrate transporter like domains"/>
    <property type="match status" value="2"/>
</dbReference>
<reference evidence="9 10" key="1">
    <citation type="journal article" date="2011" name="Proc. Natl. Acad. Sci. U.S.A.">
        <title>Comparative genomics of xylose-fermenting fungi for enhanced biofuel production.</title>
        <authorList>
            <person name="Wohlbach D.J."/>
            <person name="Kuo A."/>
            <person name="Sato T.K."/>
            <person name="Potts K.M."/>
            <person name="Salamov A.A."/>
            <person name="LaButti K.M."/>
            <person name="Sun H."/>
            <person name="Clum A."/>
            <person name="Pangilinan J.L."/>
            <person name="Lindquist E.A."/>
            <person name="Lucas S."/>
            <person name="Lapidus A."/>
            <person name="Jin M."/>
            <person name="Gunawan C."/>
            <person name="Balan V."/>
            <person name="Dale B.E."/>
            <person name="Jeffries T.W."/>
            <person name="Zinkel R."/>
            <person name="Barry K.W."/>
            <person name="Grigoriev I.V."/>
            <person name="Gasch A.P."/>
        </authorList>
    </citation>
    <scope>NUCLEOTIDE SEQUENCE [LARGE SCALE GENOMIC DNA]</scope>
    <source>
        <strain evidence="10">ATCC 10573 / BCRC 21748 / CBS 615 / JCM 9827 / NBRC 10315 / NRRL Y-1498 / VKM Y-70</strain>
    </source>
</reference>
<dbReference type="PANTHER" id="PTHR43791">
    <property type="entry name" value="PERMEASE-RELATED"/>
    <property type="match status" value="1"/>
</dbReference>
<keyword evidence="2" id="KW-0813">Transport</keyword>
<feature type="transmembrane region" description="Helical" evidence="7">
    <location>
        <begin position="242"/>
        <end position="264"/>
    </location>
</feature>
<evidence type="ECO:0000256" key="1">
    <source>
        <dbReference type="ARBA" id="ARBA00004141"/>
    </source>
</evidence>
<evidence type="ECO:0000256" key="6">
    <source>
        <dbReference type="ARBA" id="ARBA00037968"/>
    </source>
</evidence>
<accession>G3AWF0</accession>
<dbReference type="RefSeq" id="XP_006683785.1">
    <property type="nucleotide sequence ID" value="XM_006683722.1"/>
</dbReference>
<dbReference type="GO" id="GO:0016020">
    <property type="term" value="C:membrane"/>
    <property type="evidence" value="ECO:0007669"/>
    <property type="project" value="UniProtKB-SubCell"/>
</dbReference>
<dbReference type="GeneID" id="18250101"/>
<gene>
    <name evidence="9" type="ORF">CANTEDRAFT_91691</name>
</gene>
<evidence type="ECO:0000256" key="3">
    <source>
        <dbReference type="ARBA" id="ARBA00022692"/>
    </source>
</evidence>
<feature type="transmembrane region" description="Helical" evidence="7">
    <location>
        <begin position="413"/>
        <end position="433"/>
    </location>
</feature>
<feature type="transmembrane region" description="Helical" evidence="7">
    <location>
        <begin position="356"/>
        <end position="375"/>
    </location>
</feature>
<organism evidence="10">
    <name type="scientific">Candida tenuis (strain ATCC 10573 / BCRC 21748 / CBS 615 / JCM 9827 / NBRC 10315 / NRRL Y-1498 / VKM Y-70)</name>
    <name type="common">Yeast</name>
    <name type="synonym">Yamadazyma tenuis</name>
    <dbReference type="NCBI Taxonomy" id="590646"/>
    <lineage>
        <taxon>Eukaryota</taxon>
        <taxon>Fungi</taxon>
        <taxon>Dikarya</taxon>
        <taxon>Ascomycota</taxon>
        <taxon>Saccharomycotina</taxon>
        <taxon>Pichiomycetes</taxon>
        <taxon>Debaryomycetaceae</taxon>
        <taxon>Yamadazyma</taxon>
    </lineage>
</organism>
<dbReference type="PANTHER" id="PTHR43791:SF39">
    <property type="entry name" value="TRANSPORTER LIZ1_SEO1, PUTATIVE (AFU_ORTHOLOGUE AFUA_3G00980)-RELATED"/>
    <property type="match status" value="1"/>
</dbReference>
<feature type="transmembrane region" description="Helical" evidence="7">
    <location>
        <begin position="148"/>
        <end position="167"/>
    </location>
</feature>
<dbReference type="PROSITE" id="PS50850">
    <property type="entry name" value="MFS"/>
    <property type="match status" value="1"/>
</dbReference>
<evidence type="ECO:0000313" key="9">
    <source>
        <dbReference type="EMBL" id="EGV66527.1"/>
    </source>
</evidence>
<sequence>MVAETTSDNISVHSADKVTKHRTDSFDTKDQVLEQVDEYSLSIKLSEEEEAHKKTWKFLVWDTWGHPNKEHVRVIRKVDLCLLAFATLSTFIKYIDKANLTGAYVSGLETELNIKGNELNYANTAYNVSSIICGYPYGFLMARFSTRWLIIVVETAWIVITLCFSAIKTPLQMIVLRCLLGIFECAHYPALSFMLGTYYTSEELARRNVLLQSSTALGSMFASYIQSGAYSHLNGVLGRSGWRWVFVIDGIISFGVLLPQVVFFPDILARLKPSWIFSERDIQYLKDRKPETKYQNFQFKLSDFKAVFTTWEIWAFWSYAFSQDVVSLSMPSFIFWLKGYNIKHPGSYSIPQVNNFNSILYAVQYFVAVGTGWWSDTMLKGRRWPPIVLAGVVSFVVMILLAATPLYPDHQGFRFFLYLNTCWALGTAGLYWAHAQEYFQDNIRIRAIATSGINIYGLTANCIINPIWFKTQDQPNVRTGHYLSAFFAVTYAAAALLLGWKEHITKKKRVGAV</sequence>
<protein>
    <submittedName>
        <fullName evidence="9">MFS general substrate transporter</fullName>
    </submittedName>
</protein>
<dbReference type="KEGG" id="cten:18250101"/>
<evidence type="ECO:0000259" key="8">
    <source>
        <dbReference type="PROSITE" id="PS50850"/>
    </source>
</evidence>
<dbReference type="SUPFAM" id="SSF103473">
    <property type="entry name" value="MFS general substrate transporter"/>
    <property type="match status" value="1"/>
</dbReference>
<evidence type="ECO:0000256" key="5">
    <source>
        <dbReference type="ARBA" id="ARBA00023136"/>
    </source>
</evidence>
<dbReference type="OrthoDB" id="3639251at2759"/>
<keyword evidence="5 7" id="KW-0472">Membrane</keyword>
<dbReference type="GO" id="GO:0022857">
    <property type="term" value="F:transmembrane transporter activity"/>
    <property type="evidence" value="ECO:0007669"/>
    <property type="project" value="InterPro"/>
</dbReference>
<comment type="subcellular location">
    <subcellularLocation>
        <location evidence="1">Membrane</location>
        <topology evidence="1">Multi-pass membrane protein</topology>
    </subcellularLocation>
</comment>
<evidence type="ECO:0000256" key="2">
    <source>
        <dbReference type="ARBA" id="ARBA00022448"/>
    </source>
</evidence>
<feature type="transmembrane region" description="Helical" evidence="7">
    <location>
        <begin position="445"/>
        <end position="469"/>
    </location>
</feature>
<proteinExistence type="inferred from homology"/>
<feature type="transmembrane region" description="Helical" evidence="7">
    <location>
        <begin position="481"/>
        <end position="500"/>
    </location>
</feature>
<name>G3AWF0_CANTC</name>
<feature type="transmembrane region" description="Helical" evidence="7">
    <location>
        <begin position="173"/>
        <end position="197"/>
    </location>
</feature>
<evidence type="ECO:0000256" key="4">
    <source>
        <dbReference type="ARBA" id="ARBA00022989"/>
    </source>
</evidence>
<keyword evidence="10" id="KW-1185">Reference proteome</keyword>
<feature type="domain" description="Major facilitator superfamily (MFS) profile" evidence="8">
    <location>
        <begin position="82"/>
        <end position="513"/>
    </location>
</feature>
<feature type="transmembrane region" description="Helical" evidence="7">
    <location>
        <begin position="387"/>
        <end position="407"/>
    </location>
</feature>
<dbReference type="Proteomes" id="UP000000707">
    <property type="component" value="Unassembled WGS sequence"/>
</dbReference>
<evidence type="ECO:0000256" key="7">
    <source>
        <dbReference type="SAM" id="Phobius"/>
    </source>
</evidence>
<evidence type="ECO:0000313" key="10">
    <source>
        <dbReference type="Proteomes" id="UP000000707"/>
    </source>
</evidence>
<dbReference type="InterPro" id="IPR011701">
    <property type="entry name" value="MFS"/>
</dbReference>
<dbReference type="FunFam" id="1.20.1250.20:FF:000065">
    <property type="entry name" value="Putative MFS pantothenate transporter"/>
    <property type="match status" value="1"/>
</dbReference>
<keyword evidence="4 7" id="KW-1133">Transmembrane helix</keyword>
<dbReference type="HOGENOM" id="CLU_001265_4_2_1"/>
<keyword evidence="3 7" id="KW-0812">Transmembrane</keyword>
<dbReference type="EMBL" id="GL996510">
    <property type="protein sequence ID" value="EGV66527.1"/>
    <property type="molecule type" value="Genomic_DNA"/>
</dbReference>
<comment type="similarity">
    <text evidence="6">Belongs to the major facilitator superfamily. Allantoate permease family.</text>
</comment>
<dbReference type="eggNOG" id="KOG2533">
    <property type="taxonomic scope" value="Eukaryota"/>
</dbReference>
<dbReference type="AlphaFoldDB" id="G3AWF0"/>